<keyword evidence="3" id="KW-0862">Zinc</keyword>
<evidence type="ECO:0000313" key="6">
    <source>
        <dbReference type="EMBL" id="MEM5446059.1"/>
    </source>
</evidence>
<reference evidence="6 7" key="1">
    <citation type="submission" date="2024-01" db="EMBL/GenBank/DDBJ databases">
        <title>The diversity of rhizobia nodulating Mimosa spp. in eleven states of Brazil covering several biomes is determined by host plant, location, and edaphic factors.</title>
        <authorList>
            <person name="Rouws L."/>
            <person name="Barauna A."/>
            <person name="Beukes C."/>
            <person name="De Faria S.M."/>
            <person name="Gross E."/>
            <person name="Dos Reis Junior F.B."/>
            <person name="Simon M."/>
            <person name="Maluk M."/>
            <person name="Odee D.W."/>
            <person name="Kenicer G."/>
            <person name="Young J.P.W."/>
            <person name="Reis V.M."/>
            <person name="Zilli J."/>
            <person name="James E.K."/>
        </authorList>
    </citation>
    <scope>NUCLEOTIDE SEQUENCE [LARGE SCALE GENOMIC DNA]</scope>
    <source>
        <strain evidence="6 7">JPY164</strain>
    </source>
</reference>
<dbReference type="PANTHER" id="PTHR33337">
    <property type="entry name" value="GFA DOMAIN-CONTAINING PROTEIN"/>
    <property type="match status" value="1"/>
</dbReference>
<sequence>MRAYPQKRRRPMSTDWKGRCLCGAVQYEARGAAFAQLVCHCRDCQRASGSAGLPVVVVSAAEFSFEGEIRSYTITGGSGMPTTRNSCAHCGSLLFGTPQHAPDIVTIYAGSLDDPSRFRAEFVQFTSERHQLDAREPGIAQHAGRAP</sequence>
<dbReference type="Gene3D" id="3.90.1590.10">
    <property type="entry name" value="glutathione-dependent formaldehyde- activating enzyme (gfa)"/>
    <property type="match status" value="1"/>
</dbReference>
<evidence type="ECO:0000256" key="1">
    <source>
        <dbReference type="ARBA" id="ARBA00005495"/>
    </source>
</evidence>
<dbReference type="InterPro" id="IPR011057">
    <property type="entry name" value="Mss4-like_sf"/>
</dbReference>
<dbReference type="PROSITE" id="PS51891">
    <property type="entry name" value="CENP_V_GFA"/>
    <property type="match status" value="1"/>
</dbReference>
<keyword evidence="4" id="KW-0456">Lyase</keyword>
<dbReference type="EMBL" id="JAYMRW010000001">
    <property type="protein sequence ID" value="MEM5446059.1"/>
    <property type="molecule type" value="Genomic_DNA"/>
</dbReference>
<proteinExistence type="inferred from homology"/>
<name>A0ABU9S3Y2_9BURK</name>
<accession>A0ABU9S3Y2</accession>
<dbReference type="SUPFAM" id="SSF51316">
    <property type="entry name" value="Mss4-like"/>
    <property type="match status" value="1"/>
</dbReference>
<evidence type="ECO:0000256" key="4">
    <source>
        <dbReference type="ARBA" id="ARBA00023239"/>
    </source>
</evidence>
<comment type="caution">
    <text evidence="6">The sequence shown here is derived from an EMBL/GenBank/DDBJ whole genome shotgun (WGS) entry which is preliminary data.</text>
</comment>
<evidence type="ECO:0000259" key="5">
    <source>
        <dbReference type="PROSITE" id="PS51891"/>
    </source>
</evidence>
<dbReference type="RefSeq" id="WP_368683665.1">
    <property type="nucleotide sequence ID" value="NZ_JAYMRW010000001.1"/>
</dbReference>
<comment type="similarity">
    <text evidence="1">Belongs to the Gfa family.</text>
</comment>
<evidence type="ECO:0000256" key="2">
    <source>
        <dbReference type="ARBA" id="ARBA00022723"/>
    </source>
</evidence>
<evidence type="ECO:0000256" key="3">
    <source>
        <dbReference type="ARBA" id="ARBA00022833"/>
    </source>
</evidence>
<keyword evidence="2" id="KW-0479">Metal-binding</keyword>
<protein>
    <submittedName>
        <fullName evidence="6">GFA family protein</fullName>
    </submittedName>
</protein>
<evidence type="ECO:0000313" key="7">
    <source>
        <dbReference type="Proteomes" id="UP001390669"/>
    </source>
</evidence>
<dbReference type="Proteomes" id="UP001390669">
    <property type="component" value="Unassembled WGS sequence"/>
</dbReference>
<feature type="domain" description="CENP-V/GFA" evidence="5">
    <location>
        <begin position="16"/>
        <end position="131"/>
    </location>
</feature>
<dbReference type="Pfam" id="PF04828">
    <property type="entry name" value="GFA"/>
    <property type="match status" value="1"/>
</dbReference>
<organism evidence="6 7">
    <name type="scientific">Paraburkholderia guartelaensis</name>
    <dbReference type="NCBI Taxonomy" id="2546446"/>
    <lineage>
        <taxon>Bacteria</taxon>
        <taxon>Pseudomonadati</taxon>
        <taxon>Pseudomonadota</taxon>
        <taxon>Betaproteobacteria</taxon>
        <taxon>Burkholderiales</taxon>
        <taxon>Burkholderiaceae</taxon>
        <taxon>Paraburkholderia</taxon>
    </lineage>
</organism>
<keyword evidence="7" id="KW-1185">Reference proteome</keyword>
<dbReference type="InterPro" id="IPR006913">
    <property type="entry name" value="CENP-V/GFA"/>
</dbReference>
<gene>
    <name evidence="6" type="ORF">VSR33_00930</name>
</gene>
<dbReference type="PANTHER" id="PTHR33337:SF40">
    <property type="entry name" value="CENP-V_GFA DOMAIN-CONTAINING PROTEIN-RELATED"/>
    <property type="match status" value="1"/>
</dbReference>